<evidence type="ECO:0000313" key="1">
    <source>
        <dbReference type="EMBL" id="GMQ62697.1"/>
    </source>
</evidence>
<proteinExistence type="predicted"/>
<keyword evidence="2" id="KW-1185">Reference proteome</keyword>
<evidence type="ECO:0000313" key="2">
    <source>
        <dbReference type="Proteomes" id="UP001374599"/>
    </source>
</evidence>
<protein>
    <submittedName>
        <fullName evidence="1">Uncharacterized protein</fullName>
    </submittedName>
</protein>
<comment type="caution">
    <text evidence="1">The sequence shown here is derived from an EMBL/GenBank/DDBJ whole genome shotgun (WGS) entry which is preliminary data.</text>
</comment>
<organism evidence="1 2">
    <name type="scientific">Vallitalea maricola</name>
    <dbReference type="NCBI Taxonomy" id="3074433"/>
    <lineage>
        <taxon>Bacteria</taxon>
        <taxon>Bacillati</taxon>
        <taxon>Bacillota</taxon>
        <taxon>Clostridia</taxon>
        <taxon>Lachnospirales</taxon>
        <taxon>Vallitaleaceae</taxon>
        <taxon>Vallitalea</taxon>
    </lineage>
</organism>
<accession>A0ACB5UIA7</accession>
<reference evidence="1" key="1">
    <citation type="submission" date="2023-09" db="EMBL/GenBank/DDBJ databases">
        <title>Vallitalea sediminicola and Vallitalea maricola sp. nov., anaerobic bacteria isolated from marine sediment.</title>
        <authorList>
            <person name="Hirano S."/>
            <person name="Maeda A."/>
            <person name="Terahara T."/>
            <person name="Mori K."/>
            <person name="Hamada M."/>
            <person name="Matsumoto R."/>
            <person name="Kobayashi T."/>
        </authorList>
    </citation>
    <scope>NUCLEOTIDE SEQUENCE</scope>
    <source>
        <strain evidence="1">AN17-2</strain>
    </source>
</reference>
<name>A0ACB5UIA7_9FIRM</name>
<gene>
    <name evidence="1" type="ORF">AN2V17_19290</name>
</gene>
<dbReference type="Proteomes" id="UP001374599">
    <property type="component" value="Unassembled WGS sequence"/>
</dbReference>
<dbReference type="EMBL" id="BTPU01000028">
    <property type="protein sequence ID" value="GMQ62697.1"/>
    <property type="molecule type" value="Genomic_DNA"/>
</dbReference>
<sequence length="344" mass="37891">MSIEGFIMGNSTFVGTDSGVSGPNEDGGNTAFGHRTLYETYEGNYNTAVGCEALTNNYDGKSNTAVGYQALTNNYDGDYNVAVGYKCLENNSSGNWNTAIGNRTLYKNTTGINNIGIGYLALVNNEEGRENIALGRSALSSNKHDYNIAIGTQALLTNTGNHNTAVGHRALLTTRYNNCSGIGYNSSVKGDNQIQLGNSDTTTYAYGSVQNRSDKRDKTDIQDTKLGLDFIMGLKPVEFRWDYREDYIEETTNEDGYTDLKEIPKDGSKKRKRLHQGFIAQEVKALMDSLGVDFAGYQDHKVKGGEDVLTLGYTEFIPPLVKAIHEQQNTILKLQKKVEMLQNK</sequence>